<feature type="compositionally biased region" description="Basic and acidic residues" evidence="1">
    <location>
        <begin position="176"/>
        <end position="186"/>
    </location>
</feature>
<evidence type="ECO:0000313" key="2">
    <source>
        <dbReference type="EMBL" id="KAJ3991562.1"/>
    </source>
</evidence>
<sequence length="186" mass="21507">MNSGENDMSVDQTDNSTTSFDVTMLSFLLDTTGPSTTDQQNSDLSIYGSMHAPSISITQPNIVSTASYMHCPSIPEELHFTKGNAVPDAEERLAKPKFHLTNQVSDKRIKSRNHAGAIRNHHRFHRAQERKRYIHLKKKREEDEKLLMHTKEVMFLKALRDHEAMERNRQKKDPKKHVVEREKICE</sequence>
<name>A0ABQ8PZ57_9AGAR</name>
<feature type="region of interest" description="Disordered" evidence="1">
    <location>
        <begin position="165"/>
        <end position="186"/>
    </location>
</feature>
<reference evidence="2" key="1">
    <citation type="submission" date="2022-08" db="EMBL/GenBank/DDBJ databases">
        <authorList>
            <consortium name="DOE Joint Genome Institute"/>
            <person name="Min B."/>
            <person name="Riley R."/>
            <person name="Sierra-Patev S."/>
            <person name="Naranjo-Ortiz M."/>
            <person name="Looney B."/>
            <person name="Konkel Z."/>
            <person name="Slot J.C."/>
            <person name="Sakamoto Y."/>
            <person name="Steenwyk J.L."/>
            <person name="Rokas A."/>
            <person name="Carro J."/>
            <person name="Camarero S."/>
            <person name="Ferreira P."/>
            <person name="Molpeceres G."/>
            <person name="Ruiz-Duenas F.J."/>
            <person name="Serrano A."/>
            <person name="Henrissat B."/>
            <person name="Drula E."/>
            <person name="Hughes K.W."/>
            <person name="Mata J.L."/>
            <person name="Ishikawa N.K."/>
            <person name="Vargas-Isla R."/>
            <person name="Ushijima S."/>
            <person name="Smith C.A."/>
            <person name="Ahrendt S."/>
            <person name="Andreopoulos W."/>
            <person name="He G."/>
            <person name="Labutti K."/>
            <person name="Lipzen A."/>
            <person name="Ng V."/>
            <person name="Sandor L."/>
            <person name="Barry K."/>
            <person name="Martinez A.T."/>
            <person name="Xiao Y."/>
            <person name="Gibbons J.G."/>
            <person name="Terashima K."/>
            <person name="Hibbett D.S."/>
            <person name="Grigoriev I.V."/>
        </authorList>
    </citation>
    <scope>NUCLEOTIDE SEQUENCE</scope>
    <source>
        <strain evidence="2">TFB10827</strain>
    </source>
</reference>
<proteinExistence type="predicted"/>
<evidence type="ECO:0000256" key="1">
    <source>
        <dbReference type="SAM" id="MobiDB-lite"/>
    </source>
</evidence>
<gene>
    <name evidence="2" type="ORF">F5050DRAFT_1715984</name>
</gene>
<organism evidence="2 3">
    <name type="scientific">Lentinula boryana</name>
    <dbReference type="NCBI Taxonomy" id="40481"/>
    <lineage>
        <taxon>Eukaryota</taxon>
        <taxon>Fungi</taxon>
        <taxon>Dikarya</taxon>
        <taxon>Basidiomycota</taxon>
        <taxon>Agaricomycotina</taxon>
        <taxon>Agaricomycetes</taxon>
        <taxon>Agaricomycetidae</taxon>
        <taxon>Agaricales</taxon>
        <taxon>Marasmiineae</taxon>
        <taxon>Omphalotaceae</taxon>
        <taxon>Lentinula</taxon>
    </lineage>
</organism>
<dbReference type="Proteomes" id="UP001163828">
    <property type="component" value="Unassembled WGS sequence"/>
</dbReference>
<evidence type="ECO:0000313" key="3">
    <source>
        <dbReference type="Proteomes" id="UP001163828"/>
    </source>
</evidence>
<keyword evidence="3" id="KW-1185">Reference proteome</keyword>
<protein>
    <submittedName>
        <fullName evidence="2">Uncharacterized protein</fullName>
    </submittedName>
</protein>
<accession>A0ABQ8PZ57</accession>
<dbReference type="EMBL" id="MU791001">
    <property type="protein sequence ID" value="KAJ3991562.1"/>
    <property type="molecule type" value="Genomic_DNA"/>
</dbReference>
<comment type="caution">
    <text evidence="2">The sequence shown here is derived from an EMBL/GenBank/DDBJ whole genome shotgun (WGS) entry which is preliminary data.</text>
</comment>